<keyword evidence="11" id="KW-0418">Kinase</keyword>
<keyword evidence="6 17" id="KW-0597">Phosphoprotein</keyword>
<dbReference type="InterPro" id="IPR001789">
    <property type="entry name" value="Sig_transdc_resp-reg_receiver"/>
</dbReference>
<dbReference type="PATRIC" id="fig|1434110.4.peg.1587"/>
<dbReference type="InterPro" id="IPR036641">
    <property type="entry name" value="HPT_dom_sf"/>
</dbReference>
<dbReference type="InterPro" id="IPR003594">
    <property type="entry name" value="HATPase_dom"/>
</dbReference>
<dbReference type="CDD" id="cd17546">
    <property type="entry name" value="REC_hyHK_CKI1_RcsC-like"/>
    <property type="match status" value="1"/>
</dbReference>
<feature type="domain" description="PAS" evidence="20">
    <location>
        <begin position="170"/>
        <end position="246"/>
    </location>
</feature>
<dbReference type="NCBIfam" id="TIGR00229">
    <property type="entry name" value="sensory_box"/>
    <property type="match status" value="3"/>
</dbReference>
<feature type="modified residue" description="Phosphohistidine" evidence="16">
    <location>
        <position position="955"/>
    </location>
</feature>
<dbReference type="InterPro" id="IPR036097">
    <property type="entry name" value="HisK_dim/P_sf"/>
</dbReference>
<dbReference type="PROSITE" id="PS50109">
    <property type="entry name" value="HIS_KIN"/>
    <property type="match status" value="1"/>
</dbReference>
<dbReference type="EMBL" id="CP009516">
    <property type="protein sequence ID" value="AKB77761.1"/>
    <property type="molecule type" value="Genomic_DNA"/>
</dbReference>
<evidence type="ECO:0000259" key="22">
    <source>
        <dbReference type="PROSITE" id="PS50894"/>
    </source>
</evidence>
<feature type="domain" description="PAC" evidence="21">
    <location>
        <begin position="377"/>
        <end position="429"/>
    </location>
</feature>
<dbReference type="SMART" id="SM00091">
    <property type="entry name" value="PAS"/>
    <property type="match status" value="3"/>
</dbReference>
<evidence type="ECO:0000256" key="3">
    <source>
        <dbReference type="ARBA" id="ARBA00012438"/>
    </source>
</evidence>
<dbReference type="SMART" id="SM00387">
    <property type="entry name" value="HATPase_c"/>
    <property type="match status" value="1"/>
</dbReference>
<proteinExistence type="predicted"/>
<dbReference type="Pfam" id="PF13426">
    <property type="entry name" value="PAS_9"/>
    <property type="match status" value="1"/>
</dbReference>
<keyword evidence="4" id="KW-1003">Cell membrane</keyword>
<dbReference type="HOGENOM" id="CLU_000445_114_15_2"/>
<evidence type="ECO:0000256" key="1">
    <source>
        <dbReference type="ARBA" id="ARBA00000085"/>
    </source>
</evidence>
<evidence type="ECO:0000259" key="18">
    <source>
        <dbReference type="PROSITE" id="PS50109"/>
    </source>
</evidence>
<evidence type="ECO:0000256" key="8">
    <source>
        <dbReference type="ARBA" id="ARBA00022692"/>
    </source>
</evidence>
<sequence>MKNNYTGCCEGENIGDISEKERAEKGETETRQEFHLEEKLCSPDWTADSSVTGLITMDFDGNLRYVNPFFIRMWGYGRAEELLGRHISEFLNSSAELMQAEKECLEKGEWIGELLARKSDGKLFYAHASLNLTKSSVGLPIGLTGSFVDITRFKQVEEELRNRTLELSEAKERLDMALEATGMGIWDWDVLSNSMTWDDNLFRLVGVSREEFFQTYSSLLELSSRIMPSNDEKRMLEMIQEIVNGKTDNYEFEHDISRTDGVIRHFLVKGRAHRNQEGKLVHVIGTTTDVTDKKTAENALKRSESNLARAQTMARLGSYSWDARNGEIFWSDELKTIWGYDPDKSFSLNELIFRIHPEDRERVLEALRNTLQEKHLFNSEYRIIRPDDSVRYVHDQGEISLDEKGTPIRIFGTTQDITDRKLMEEQLLKAKELAETANRAKGEFLANVSHEIRTPMNAVLGMLELLLETDITDEQREYLQLAHISAESLLSTIDDVLDFSKIEQNKIELEQINFDLKSLIFHIINLLSGKTGSNGLKLAYCVEESLPSTFSGDPVRLKQVLFNLLGNAIKFTKEGEIVLSVEAYSPSDRNYALSNSSAGEEMAQPIGEEVALLFKVRDTGIGIPPEKIDKIFDAFTQVDASVTRKYGGTGLGLAISSQLVELMGGRIWVESEVGKGSTFYFTVRVKRGPDKEDCGQESRNLESSFKFQGSKSIGGNAFGSMISSGKSLRILLAEDHPINQKLIVSLLEKKGHSLTLVTNGRDALDILSRRDFDAVLMDVQMPVMDGLETTRRIRDPSSDARWHEIPIIALTARALKEDREKCIEAGMNDYISKPLKKEKLFTVLEGIRPREVTQEILASGEKSDPSYSRGKKISICGEKVSSNIVENSIDRERLTCGFSEDQIFNLEEVLERTEGDELLLREMVRLFLDIFPELLDSMGKAIEAGETEELRESAHTLKSAAGSIGANRVFRAANDLERAGRENKPEFAVRKFGELKARLEELEPVLIRYLENKTN</sequence>
<dbReference type="PROSITE" id="PS50894">
    <property type="entry name" value="HPT"/>
    <property type="match status" value="1"/>
</dbReference>
<dbReference type="InterPro" id="IPR011006">
    <property type="entry name" value="CheY-like_superfamily"/>
</dbReference>
<keyword evidence="12" id="KW-0067">ATP-binding</keyword>
<dbReference type="InterPro" id="IPR005467">
    <property type="entry name" value="His_kinase_dom"/>
</dbReference>
<dbReference type="InterPro" id="IPR000700">
    <property type="entry name" value="PAS-assoc_C"/>
</dbReference>
<evidence type="ECO:0000313" key="23">
    <source>
        <dbReference type="EMBL" id="AKB77761.1"/>
    </source>
</evidence>
<feature type="domain" description="HPt" evidence="22">
    <location>
        <begin position="916"/>
        <end position="1015"/>
    </location>
</feature>
<dbReference type="PROSITE" id="PS50110">
    <property type="entry name" value="RESPONSE_REGULATORY"/>
    <property type="match status" value="1"/>
</dbReference>
<comment type="catalytic activity">
    <reaction evidence="1">
        <text>ATP + protein L-histidine = ADP + protein N-phospho-L-histidine.</text>
        <dbReference type="EC" id="2.7.13.3"/>
    </reaction>
</comment>
<dbReference type="SUPFAM" id="SSF47226">
    <property type="entry name" value="Histidine-containing phosphotransfer domain, HPT domain"/>
    <property type="match status" value="1"/>
</dbReference>
<evidence type="ECO:0000256" key="2">
    <source>
        <dbReference type="ARBA" id="ARBA00004429"/>
    </source>
</evidence>
<gene>
    <name evidence="23" type="ORF">MSHOH_1278</name>
</gene>
<evidence type="ECO:0000256" key="10">
    <source>
        <dbReference type="ARBA" id="ARBA00022741"/>
    </source>
</evidence>
<dbReference type="FunFam" id="3.30.565.10:FF:000010">
    <property type="entry name" value="Sensor histidine kinase RcsC"/>
    <property type="match status" value="1"/>
</dbReference>
<dbReference type="Gene3D" id="1.20.120.160">
    <property type="entry name" value="HPT domain"/>
    <property type="match status" value="1"/>
</dbReference>
<dbReference type="PROSITE" id="PS50112">
    <property type="entry name" value="PAS"/>
    <property type="match status" value="2"/>
</dbReference>
<dbReference type="PROSITE" id="PS50113">
    <property type="entry name" value="PAC"/>
    <property type="match status" value="3"/>
</dbReference>
<keyword evidence="5" id="KW-0997">Cell inner membrane</keyword>
<dbReference type="GO" id="GO:0005886">
    <property type="term" value="C:plasma membrane"/>
    <property type="evidence" value="ECO:0007669"/>
    <property type="project" value="UniProtKB-SubCell"/>
</dbReference>
<dbReference type="Gene3D" id="1.10.287.130">
    <property type="match status" value="1"/>
</dbReference>
<keyword evidence="8" id="KW-0812">Transmembrane</keyword>
<dbReference type="OrthoDB" id="342253at2157"/>
<reference evidence="23 24" key="1">
    <citation type="submission" date="2014-07" db="EMBL/GenBank/DDBJ databases">
        <title>Methanogenic archaea and the global carbon cycle.</title>
        <authorList>
            <person name="Henriksen J.R."/>
            <person name="Luke J."/>
            <person name="Reinhart S."/>
            <person name="Benedict M.N."/>
            <person name="Youngblut N.D."/>
            <person name="Metcalf M.E."/>
            <person name="Whitaker R.J."/>
            <person name="Metcalf W.W."/>
        </authorList>
    </citation>
    <scope>NUCLEOTIDE SEQUENCE [LARGE SCALE GENOMIC DNA]</scope>
    <source>
        <strain evidence="23 24">HB-1</strain>
    </source>
</reference>
<dbReference type="SUPFAM" id="SSF55785">
    <property type="entry name" value="PYP-like sensor domain (PAS domain)"/>
    <property type="match status" value="3"/>
</dbReference>
<evidence type="ECO:0000256" key="5">
    <source>
        <dbReference type="ARBA" id="ARBA00022519"/>
    </source>
</evidence>
<evidence type="ECO:0000256" key="16">
    <source>
        <dbReference type="PROSITE-ProRule" id="PRU00110"/>
    </source>
</evidence>
<dbReference type="FunFam" id="2.10.70.100:FF:000001">
    <property type="entry name" value="Sensory transduction histidine kinase"/>
    <property type="match status" value="1"/>
</dbReference>
<dbReference type="GO" id="GO:0000155">
    <property type="term" value="F:phosphorelay sensor kinase activity"/>
    <property type="evidence" value="ECO:0007669"/>
    <property type="project" value="InterPro"/>
</dbReference>
<dbReference type="SMART" id="SM00086">
    <property type="entry name" value="PAC"/>
    <property type="match status" value="3"/>
</dbReference>
<dbReference type="SUPFAM" id="SSF52172">
    <property type="entry name" value="CheY-like"/>
    <property type="match status" value="1"/>
</dbReference>
<feature type="modified residue" description="4-aspartylphosphate" evidence="17">
    <location>
        <position position="778"/>
    </location>
</feature>
<dbReference type="InterPro" id="IPR004358">
    <property type="entry name" value="Sig_transdc_His_kin-like_C"/>
</dbReference>
<dbReference type="SUPFAM" id="SSF55874">
    <property type="entry name" value="ATPase domain of HSP90 chaperone/DNA topoisomerase II/histidine kinase"/>
    <property type="match status" value="1"/>
</dbReference>
<accession>A0A0E3SAE8</accession>
<dbReference type="Pfam" id="PF00072">
    <property type="entry name" value="Response_reg"/>
    <property type="match status" value="1"/>
</dbReference>
<organism evidence="23 24">
    <name type="scientific">Methanosarcina horonobensis HB-1 = JCM 15518</name>
    <dbReference type="NCBI Taxonomy" id="1434110"/>
    <lineage>
        <taxon>Archaea</taxon>
        <taxon>Methanobacteriati</taxon>
        <taxon>Methanobacteriota</taxon>
        <taxon>Stenosarchaea group</taxon>
        <taxon>Methanomicrobia</taxon>
        <taxon>Methanosarcinales</taxon>
        <taxon>Methanosarcinaceae</taxon>
        <taxon>Methanosarcina</taxon>
    </lineage>
</organism>
<dbReference type="CDD" id="cd00082">
    <property type="entry name" value="HisKA"/>
    <property type="match status" value="1"/>
</dbReference>
<keyword evidence="13" id="KW-1133">Transmembrane helix</keyword>
<dbReference type="InterPro" id="IPR008207">
    <property type="entry name" value="Sig_transdc_His_kin_Hpt_dom"/>
</dbReference>
<dbReference type="CDD" id="cd00088">
    <property type="entry name" value="HPT"/>
    <property type="match status" value="1"/>
</dbReference>
<evidence type="ECO:0000256" key="7">
    <source>
        <dbReference type="ARBA" id="ARBA00022679"/>
    </source>
</evidence>
<evidence type="ECO:0000256" key="13">
    <source>
        <dbReference type="ARBA" id="ARBA00022989"/>
    </source>
</evidence>
<dbReference type="SMART" id="SM00448">
    <property type="entry name" value="REC"/>
    <property type="match status" value="1"/>
</dbReference>
<dbReference type="PRINTS" id="PR00344">
    <property type="entry name" value="BCTRLSENSOR"/>
</dbReference>
<dbReference type="Pfam" id="PF02518">
    <property type="entry name" value="HATPase_c"/>
    <property type="match status" value="1"/>
</dbReference>
<name>A0A0E3SAE8_9EURY</name>
<feature type="domain" description="PAC" evidence="21">
    <location>
        <begin position="110"/>
        <end position="162"/>
    </location>
</feature>
<dbReference type="Gene3D" id="3.30.565.10">
    <property type="entry name" value="Histidine kinase-like ATPase, C-terminal domain"/>
    <property type="match status" value="1"/>
</dbReference>
<protein>
    <recommendedName>
        <fullName evidence="3">histidine kinase</fullName>
        <ecNumber evidence="3">2.7.13.3</ecNumber>
    </recommendedName>
</protein>
<evidence type="ECO:0000259" key="21">
    <source>
        <dbReference type="PROSITE" id="PS50113"/>
    </source>
</evidence>
<dbReference type="Pfam" id="PF01627">
    <property type="entry name" value="Hpt"/>
    <property type="match status" value="1"/>
</dbReference>
<keyword evidence="15" id="KW-0472">Membrane</keyword>
<dbReference type="EC" id="2.7.13.3" evidence="3"/>
<keyword evidence="10" id="KW-0547">Nucleotide-binding</keyword>
<feature type="domain" description="PAC" evidence="21">
    <location>
        <begin position="250"/>
        <end position="302"/>
    </location>
</feature>
<dbReference type="FunFam" id="1.10.287.130:FF:000002">
    <property type="entry name" value="Two-component osmosensing histidine kinase"/>
    <property type="match status" value="1"/>
</dbReference>
<dbReference type="STRING" id="1434110.MSHOH_1278"/>
<keyword evidence="24" id="KW-1185">Reference proteome</keyword>
<evidence type="ECO:0000256" key="4">
    <source>
        <dbReference type="ARBA" id="ARBA00022475"/>
    </source>
</evidence>
<evidence type="ECO:0000256" key="14">
    <source>
        <dbReference type="ARBA" id="ARBA00023012"/>
    </source>
</evidence>
<evidence type="ECO:0000256" key="12">
    <source>
        <dbReference type="ARBA" id="ARBA00022840"/>
    </source>
</evidence>
<dbReference type="RefSeq" id="WP_052730747.1">
    <property type="nucleotide sequence ID" value="NZ_CP009516.1"/>
</dbReference>
<dbReference type="CDD" id="cd00130">
    <property type="entry name" value="PAS"/>
    <property type="match status" value="2"/>
</dbReference>
<evidence type="ECO:0000259" key="19">
    <source>
        <dbReference type="PROSITE" id="PS50110"/>
    </source>
</evidence>
<dbReference type="Pfam" id="PF08447">
    <property type="entry name" value="PAS_3"/>
    <property type="match status" value="2"/>
</dbReference>
<keyword evidence="9" id="KW-0677">Repeat</keyword>
<keyword evidence="7" id="KW-0808">Transferase</keyword>
<feature type="domain" description="Histidine kinase" evidence="18">
    <location>
        <begin position="447"/>
        <end position="687"/>
    </location>
</feature>
<dbReference type="AlphaFoldDB" id="A0A0E3SAE8"/>
<dbReference type="Pfam" id="PF00512">
    <property type="entry name" value="HisKA"/>
    <property type="match status" value="1"/>
</dbReference>
<dbReference type="Proteomes" id="UP000033101">
    <property type="component" value="Chromosome"/>
</dbReference>
<dbReference type="Gene3D" id="3.30.450.20">
    <property type="entry name" value="PAS domain"/>
    <property type="match status" value="3"/>
</dbReference>
<dbReference type="FunFam" id="3.30.450.20:FF:000088">
    <property type="entry name" value="Sensory transduction histidine kinase"/>
    <property type="match status" value="1"/>
</dbReference>
<comment type="subcellular location">
    <subcellularLocation>
        <location evidence="2">Cell inner membrane</location>
        <topology evidence="2">Multi-pass membrane protein</topology>
    </subcellularLocation>
</comment>
<evidence type="ECO:0000256" key="11">
    <source>
        <dbReference type="ARBA" id="ARBA00022777"/>
    </source>
</evidence>
<dbReference type="InterPro" id="IPR003661">
    <property type="entry name" value="HisK_dim/P_dom"/>
</dbReference>
<dbReference type="InterPro" id="IPR000014">
    <property type="entry name" value="PAS"/>
</dbReference>
<evidence type="ECO:0000256" key="6">
    <source>
        <dbReference type="ARBA" id="ARBA00022553"/>
    </source>
</evidence>
<dbReference type="Gene3D" id="3.40.50.2300">
    <property type="match status" value="1"/>
</dbReference>
<dbReference type="GO" id="GO:0005524">
    <property type="term" value="F:ATP binding"/>
    <property type="evidence" value="ECO:0007669"/>
    <property type="project" value="UniProtKB-KW"/>
</dbReference>
<dbReference type="SMART" id="SM00388">
    <property type="entry name" value="HisKA"/>
    <property type="match status" value="1"/>
</dbReference>
<evidence type="ECO:0000256" key="17">
    <source>
        <dbReference type="PROSITE-ProRule" id="PRU00169"/>
    </source>
</evidence>
<dbReference type="InterPro" id="IPR035965">
    <property type="entry name" value="PAS-like_dom_sf"/>
</dbReference>
<dbReference type="GeneID" id="25419395"/>
<feature type="domain" description="Response regulatory" evidence="19">
    <location>
        <begin position="729"/>
        <end position="848"/>
    </location>
</feature>
<feature type="domain" description="PAS" evidence="20">
    <location>
        <begin position="303"/>
        <end position="374"/>
    </location>
</feature>
<evidence type="ECO:0000256" key="15">
    <source>
        <dbReference type="ARBA" id="ARBA00023136"/>
    </source>
</evidence>
<dbReference type="InterPro" id="IPR001610">
    <property type="entry name" value="PAC"/>
</dbReference>
<dbReference type="InterPro" id="IPR036890">
    <property type="entry name" value="HATPase_C_sf"/>
</dbReference>
<dbReference type="SUPFAM" id="SSF47384">
    <property type="entry name" value="Homodimeric domain of signal transducing histidine kinase"/>
    <property type="match status" value="1"/>
</dbReference>
<dbReference type="PANTHER" id="PTHR45339">
    <property type="entry name" value="HYBRID SIGNAL TRANSDUCTION HISTIDINE KINASE J"/>
    <property type="match status" value="1"/>
</dbReference>
<keyword evidence="14" id="KW-0902">Two-component regulatory system</keyword>
<evidence type="ECO:0000313" key="24">
    <source>
        <dbReference type="Proteomes" id="UP000033101"/>
    </source>
</evidence>
<dbReference type="KEGG" id="mhor:MSHOH_1278"/>
<evidence type="ECO:0000259" key="20">
    <source>
        <dbReference type="PROSITE" id="PS50112"/>
    </source>
</evidence>
<dbReference type="InterPro" id="IPR013655">
    <property type="entry name" value="PAS_fold_3"/>
</dbReference>
<dbReference type="PANTHER" id="PTHR45339:SF1">
    <property type="entry name" value="HYBRID SIGNAL TRANSDUCTION HISTIDINE KINASE J"/>
    <property type="match status" value="1"/>
</dbReference>
<dbReference type="Gene3D" id="2.10.70.100">
    <property type="match status" value="2"/>
</dbReference>
<dbReference type="SMART" id="SM00073">
    <property type="entry name" value="HPT"/>
    <property type="match status" value="1"/>
</dbReference>
<dbReference type="CDD" id="cd16922">
    <property type="entry name" value="HATPase_EvgS-ArcB-TorS-like"/>
    <property type="match status" value="1"/>
</dbReference>
<evidence type="ECO:0000256" key="9">
    <source>
        <dbReference type="ARBA" id="ARBA00022737"/>
    </source>
</evidence>